<keyword evidence="2" id="KW-1185">Reference proteome</keyword>
<comment type="caution">
    <text evidence="1">The sequence shown here is derived from an EMBL/GenBank/DDBJ whole genome shotgun (WGS) entry which is preliminary data.</text>
</comment>
<dbReference type="Proteomes" id="UP001227192">
    <property type="component" value="Unassembled WGS sequence"/>
</dbReference>
<evidence type="ECO:0000313" key="2">
    <source>
        <dbReference type="Proteomes" id="UP001227192"/>
    </source>
</evidence>
<gene>
    <name evidence="1" type="ORF">VN97_g8439</name>
</gene>
<organism evidence="1 2">
    <name type="scientific">Penicillium thymicola</name>
    <dbReference type="NCBI Taxonomy" id="293382"/>
    <lineage>
        <taxon>Eukaryota</taxon>
        <taxon>Fungi</taxon>
        <taxon>Dikarya</taxon>
        <taxon>Ascomycota</taxon>
        <taxon>Pezizomycotina</taxon>
        <taxon>Eurotiomycetes</taxon>
        <taxon>Eurotiomycetidae</taxon>
        <taxon>Eurotiales</taxon>
        <taxon>Aspergillaceae</taxon>
        <taxon>Penicillium</taxon>
    </lineage>
</organism>
<dbReference type="EMBL" id="LACB01000302">
    <property type="protein sequence ID" value="KAJ9484918.1"/>
    <property type="molecule type" value="Genomic_DNA"/>
</dbReference>
<reference evidence="1" key="2">
    <citation type="journal article" date="2016" name="Fungal Biol.">
        <title>Ochratoxin A production by Penicillium thymicola.</title>
        <authorList>
            <person name="Nguyen H.D.T."/>
            <person name="McMullin D.R."/>
            <person name="Ponomareva E."/>
            <person name="Riley R."/>
            <person name="Pomraning K.R."/>
            <person name="Baker S.E."/>
            <person name="Seifert K.A."/>
        </authorList>
    </citation>
    <scope>NUCLEOTIDE SEQUENCE</scope>
    <source>
        <strain evidence="1">DAOM 180753</strain>
    </source>
</reference>
<name>A0AAI9X6E7_PENTH</name>
<proteinExistence type="predicted"/>
<protein>
    <submittedName>
        <fullName evidence="1">Uncharacterized protein</fullName>
    </submittedName>
</protein>
<sequence length="93" mass="10698">MTFPLRLSAIADWRERVGEQRQRIGGRVLHPITAIPLLGKKNDHLILLPFLIALPTDLLRISLDLLKLLKPLSIYYISTTYRQESSQMAFVEL</sequence>
<accession>A0AAI9X6E7</accession>
<reference evidence="1" key="1">
    <citation type="submission" date="2015-06" db="EMBL/GenBank/DDBJ databases">
        <authorList>
            <person name="Nguyen H."/>
        </authorList>
    </citation>
    <scope>NUCLEOTIDE SEQUENCE</scope>
    <source>
        <strain evidence="1">DAOM 180753</strain>
    </source>
</reference>
<evidence type="ECO:0000313" key="1">
    <source>
        <dbReference type="EMBL" id="KAJ9484918.1"/>
    </source>
</evidence>
<dbReference type="AlphaFoldDB" id="A0AAI9X6E7"/>